<gene>
    <name evidence="2" type="ORF">PRZ01_05820</name>
</gene>
<dbReference type="InterPro" id="IPR041698">
    <property type="entry name" value="Methyltransf_25"/>
</dbReference>
<dbReference type="InterPro" id="IPR050508">
    <property type="entry name" value="Methyltransf_Superfamily"/>
</dbReference>
<protein>
    <submittedName>
        <fullName evidence="2">Class I SAM-dependent methyltransferase</fullName>
    </submittedName>
</protein>
<dbReference type="CDD" id="cd02440">
    <property type="entry name" value="AdoMet_MTases"/>
    <property type="match status" value="1"/>
</dbReference>
<keyword evidence="3" id="KW-1185">Reference proteome</keyword>
<evidence type="ECO:0000313" key="3">
    <source>
        <dbReference type="Proteomes" id="UP001219862"/>
    </source>
</evidence>
<dbReference type="PANTHER" id="PTHR42912">
    <property type="entry name" value="METHYLTRANSFERASE"/>
    <property type="match status" value="1"/>
</dbReference>
<dbReference type="SUPFAM" id="SSF53335">
    <property type="entry name" value="S-adenosyl-L-methionine-dependent methyltransferases"/>
    <property type="match status" value="1"/>
</dbReference>
<dbReference type="RefSeq" id="WP_273595823.1">
    <property type="nucleotide sequence ID" value="NZ_JAQQXS010000004.1"/>
</dbReference>
<dbReference type="Gene3D" id="3.40.50.150">
    <property type="entry name" value="Vaccinia Virus protein VP39"/>
    <property type="match status" value="1"/>
</dbReference>
<keyword evidence="2" id="KW-0808">Transferase</keyword>
<proteinExistence type="predicted"/>
<evidence type="ECO:0000259" key="1">
    <source>
        <dbReference type="Pfam" id="PF13649"/>
    </source>
</evidence>
<dbReference type="Proteomes" id="UP001219862">
    <property type="component" value="Unassembled WGS sequence"/>
</dbReference>
<comment type="caution">
    <text evidence="2">The sequence shown here is derived from an EMBL/GenBank/DDBJ whole genome shotgun (WGS) entry which is preliminary data.</text>
</comment>
<dbReference type="InterPro" id="IPR029063">
    <property type="entry name" value="SAM-dependent_MTases_sf"/>
</dbReference>
<organism evidence="2 3">
    <name type="scientific">Roseateles koreensis</name>
    <dbReference type="NCBI Taxonomy" id="2987526"/>
    <lineage>
        <taxon>Bacteria</taxon>
        <taxon>Pseudomonadati</taxon>
        <taxon>Pseudomonadota</taxon>
        <taxon>Betaproteobacteria</taxon>
        <taxon>Burkholderiales</taxon>
        <taxon>Sphaerotilaceae</taxon>
        <taxon>Roseateles</taxon>
    </lineage>
</organism>
<keyword evidence="2" id="KW-0489">Methyltransferase</keyword>
<name>A0ABT5KP74_9BURK</name>
<feature type="domain" description="Methyltransferase" evidence="1">
    <location>
        <begin position="54"/>
        <end position="149"/>
    </location>
</feature>
<evidence type="ECO:0000313" key="2">
    <source>
        <dbReference type="EMBL" id="MDC8784704.1"/>
    </source>
</evidence>
<accession>A0ABT5KP74</accession>
<dbReference type="GO" id="GO:0008168">
    <property type="term" value="F:methyltransferase activity"/>
    <property type="evidence" value="ECO:0007669"/>
    <property type="project" value="UniProtKB-KW"/>
</dbReference>
<dbReference type="GO" id="GO:0032259">
    <property type="term" value="P:methylation"/>
    <property type="evidence" value="ECO:0007669"/>
    <property type="project" value="UniProtKB-KW"/>
</dbReference>
<dbReference type="Pfam" id="PF13649">
    <property type="entry name" value="Methyltransf_25"/>
    <property type="match status" value="1"/>
</dbReference>
<reference evidence="2 3" key="1">
    <citation type="submission" date="2022-10" db="EMBL/GenBank/DDBJ databases">
        <title>paucibacter sp. hw8 Genome sequencing.</title>
        <authorList>
            <person name="Park S."/>
        </authorList>
    </citation>
    <scope>NUCLEOTIDE SEQUENCE [LARGE SCALE GENOMIC DNA]</scope>
    <source>
        <strain evidence="3">hw8</strain>
    </source>
</reference>
<dbReference type="EMBL" id="JAQQXS010000004">
    <property type="protein sequence ID" value="MDC8784704.1"/>
    <property type="molecule type" value="Genomic_DNA"/>
</dbReference>
<sequence length="238" mass="26329">MPRLHTTPAKSLGPPSTETLYQFRAGHYDWELQPFEPLRRLAVEHLNLRAGLTVLDLGCGTGLSLPLLREAVGPTGRIIGIEQCPAMLAHARQRVADQGWRNIDLMSTPVAQADLAPDLRADAALFHFTHDILQDPEALRHLSHHLRPGATLVATGLRWAPPWAWATNMWVMAAAFYSVASLQGLDCPWQLLQAQVDDLQIEHHLSDAVYLAWGTLNIHPQPAPRQIGRTGRTENPAA</sequence>